<dbReference type="PROSITE" id="PS50932">
    <property type="entry name" value="HTH_LACI_2"/>
    <property type="match status" value="1"/>
</dbReference>
<accession>A0A1R4HP90</accession>
<dbReference type="PANTHER" id="PTHR30146">
    <property type="entry name" value="LACI-RELATED TRANSCRIPTIONAL REPRESSOR"/>
    <property type="match status" value="1"/>
</dbReference>
<dbReference type="AlphaFoldDB" id="A0A1R4HP90"/>
<dbReference type="Gene3D" id="1.10.260.40">
    <property type="entry name" value="lambda repressor-like DNA-binding domains"/>
    <property type="match status" value="1"/>
</dbReference>
<dbReference type="SMART" id="SM00354">
    <property type="entry name" value="HTH_LACI"/>
    <property type="match status" value="1"/>
</dbReference>
<name>A0A1R4HP90_9GAMM</name>
<dbReference type="PANTHER" id="PTHR30146:SF151">
    <property type="entry name" value="HTH-TYPE TRANSCRIPTIONAL REPRESSOR CYTR"/>
    <property type="match status" value="1"/>
</dbReference>
<dbReference type="Pfam" id="PF13407">
    <property type="entry name" value="Peripla_BP_4"/>
    <property type="match status" value="1"/>
</dbReference>
<evidence type="ECO:0000256" key="4">
    <source>
        <dbReference type="ARBA" id="ARBA00023163"/>
    </source>
</evidence>
<dbReference type="CDD" id="cd06267">
    <property type="entry name" value="PBP1_LacI_sugar_binding-like"/>
    <property type="match status" value="1"/>
</dbReference>
<dbReference type="SUPFAM" id="SSF47413">
    <property type="entry name" value="lambda repressor-like DNA-binding domains"/>
    <property type="match status" value="1"/>
</dbReference>
<dbReference type="GO" id="GO:0000976">
    <property type="term" value="F:transcription cis-regulatory region binding"/>
    <property type="evidence" value="ECO:0007669"/>
    <property type="project" value="TreeGrafter"/>
</dbReference>
<dbReference type="Gene3D" id="3.40.50.2300">
    <property type="match status" value="2"/>
</dbReference>
<dbReference type="SUPFAM" id="SSF53822">
    <property type="entry name" value="Periplasmic binding protein-like I"/>
    <property type="match status" value="1"/>
</dbReference>
<dbReference type="InterPro" id="IPR000843">
    <property type="entry name" value="HTH_LacI"/>
</dbReference>
<dbReference type="InterPro" id="IPR010982">
    <property type="entry name" value="Lambda_DNA-bd_dom_sf"/>
</dbReference>
<comment type="caution">
    <text evidence="6">The sequence shown here is derived from an EMBL/GenBank/DDBJ whole genome shotgun (WGS) entry which is preliminary data.</text>
</comment>
<dbReference type="Proteomes" id="UP000196331">
    <property type="component" value="Unassembled WGS sequence"/>
</dbReference>
<evidence type="ECO:0000256" key="2">
    <source>
        <dbReference type="ARBA" id="ARBA00023015"/>
    </source>
</evidence>
<dbReference type="RefSeq" id="WP_087105376.1">
    <property type="nucleotide sequence ID" value="NZ_FUKM01000003.1"/>
</dbReference>
<evidence type="ECO:0000256" key="3">
    <source>
        <dbReference type="ARBA" id="ARBA00023125"/>
    </source>
</evidence>
<dbReference type="CDD" id="cd01392">
    <property type="entry name" value="HTH_LacI"/>
    <property type="match status" value="1"/>
</dbReference>
<evidence type="ECO:0000256" key="1">
    <source>
        <dbReference type="ARBA" id="ARBA00022491"/>
    </source>
</evidence>
<organism evidence="6 7">
    <name type="scientific">Halomonas citrativorans</name>
    <dbReference type="NCBI Taxonomy" id="2742612"/>
    <lineage>
        <taxon>Bacteria</taxon>
        <taxon>Pseudomonadati</taxon>
        <taxon>Pseudomonadota</taxon>
        <taxon>Gammaproteobacteria</taxon>
        <taxon>Oceanospirillales</taxon>
        <taxon>Halomonadaceae</taxon>
        <taxon>Halomonas</taxon>
    </lineage>
</organism>
<keyword evidence="3" id="KW-0238">DNA-binding</keyword>
<evidence type="ECO:0000313" key="7">
    <source>
        <dbReference type="Proteomes" id="UP000196331"/>
    </source>
</evidence>
<keyword evidence="2" id="KW-0805">Transcription regulation</keyword>
<gene>
    <name evidence="6" type="ORF">CZ787_00495</name>
</gene>
<dbReference type="InterPro" id="IPR028082">
    <property type="entry name" value="Peripla_BP_I"/>
</dbReference>
<dbReference type="Pfam" id="PF00356">
    <property type="entry name" value="LacI"/>
    <property type="match status" value="1"/>
</dbReference>
<dbReference type="OrthoDB" id="6619319at2"/>
<evidence type="ECO:0000259" key="5">
    <source>
        <dbReference type="PROSITE" id="PS50932"/>
    </source>
</evidence>
<protein>
    <recommendedName>
        <fullName evidence="5">HTH lacI-type domain-containing protein</fullName>
    </recommendedName>
</protein>
<dbReference type="InterPro" id="IPR025997">
    <property type="entry name" value="SBP_2_dom"/>
</dbReference>
<keyword evidence="1" id="KW-0678">Repressor</keyword>
<feature type="domain" description="HTH lacI-type" evidence="5">
    <location>
        <begin position="7"/>
        <end position="61"/>
    </location>
</feature>
<reference evidence="6 7" key="1">
    <citation type="submission" date="2017-02" db="EMBL/GenBank/DDBJ databases">
        <authorList>
            <person name="Dridi B."/>
        </authorList>
    </citation>
    <scope>NUCLEOTIDE SEQUENCE [LARGE SCALE GENOMIC DNA]</scope>
    <source>
        <strain evidence="6 7">JB380</strain>
    </source>
</reference>
<dbReference type="EMBL" id="FUKM01000003">
    <property type="protein sequence ID" value="SJN09003.1"/>
    <property type="molecule type" value="Genomic_DNA"/>
</dbReference>
<proteinExistence type="predicted"/>
<sequence length="336" mass="37049">MVSRHKVTITDIAERVGMTNMTVSRALNNPGKVKVATRERILAAAKELGYVPNAFASHLRSRKNRLIGLITASVDNPFYSEVIKAVSRAAEERDYTIILIDTDGSPQREEVAIETLLSYQVAGIILSPVSDAAAYRPAYLERLRATRLPVVMLDRTLNVSDFSRVVLDNRLAGSLLGELLVKRNIRRVLALTGPRDSRITQDRLIGLKTAFDVAGVSLAVEQRPGDYTLQPAYRDMADYLRQGNLPEAVFGFNQLITLGAMRALHDARVSRSDVMVLGVDRLPYADIFEVSVPCAAHDTYRLGHEAFRILFEQIEDPMAAGREVVISATLISSGGN</sequence>
<dbReference type="GO" id="GO:0003700">
    <property type="term" value="F:DNA-binding transcription factor activity"/>
    <property type="evidence" value="ECO:0007669"/>
    <property type="project" value="TreeGrafter"/>
</dbReference>
<dbReference type="GO" id="GO:0055085">
    <property type="term" value="P:transmembrane transport"/>
    <property type="evidence" value="ECO:0007669"/>
    <property type="project" value="UniProtKB-ARBA"/>
</dbReference>
<evidence type="ECO:0000313" key="6">
    <source>
        <dbReference type="EMBL" id="SJN09003.1"/>
    </source>
</evidence>
<keyword evidence="4" id="KW-0804">Transcription</keyword>